<reference evidence="1" key="1">
    <citation type="submission" date="2018-11" db="EMBL/GenBank/DDBJ databases">
        <authorList>
            <consortium name="Pathogen Informatics"/>
        </authorList>
    </citation>
    <scope>NUCLEOTIDE SEQUENCE</scope>
</reference>
<dbReference type="EMBL" id="CAAALY010040774">
    <property type="protein sequence ID" value="VEL19255.1"/>
    <property type="molecule type" value="Genomic_DNA"/>
</dbReference>
<evidence type="ECO:0000313" key="2">
    <source>
        <dbReference type="Proteomes" id="UP000784294"/>
    </source>
</evidence>
<sequence length="174" mass="19355">MACRNACRVPPSKVAPSGFDSCLSNEHKNLAKSGFPDEFDFTIMQALLRLHTEVVSAGFLVSVLDFEESVYNDKLFLASPRVMQSRSSLFTPNIILPQDSRPRTKREVSSHDEFSTSSSSLAYTLGLPCLRTLASGLDLLFSSWPQPSNTHMLWKPYRLLVGFQLHSTVSLSPT</sequence>
<accession>A0A3S5FDJ6</accession>
<keyword evidence="2" id="KW-1185">Reference proteome</keyword>
<comment type="caution">
    <text evidence="1">The sequence shown here is derived from an EMBL/GenBank/DDBJ whole genome shotgun (WGS) entry which is preliminary data.</text>
</comment>
<name>A0A3S5FDJ6_9PLAT</name>
<gene>
    <name evidence="1" type="ORF">PXEA_LOCUS12695</name>
</gene>
<proteinExistence type="predicted"/>
<organism evidence="1 2">
    <name type="scientific">Protopolystoma xenopodis</name>
    <dbReference type="NCBI Taxonomy" id="117903"/>
    <lineage>
        <taxon>Eukaryota</taxon>
        <taxon>Metazoa</taxon>
        <taxon>Spiralia</taxon>
        <taxon>Lophotrochozoa</taxon>
        <taxon>Platyhelminthes</taxon>
        <taxon>Monogenea</taxon>
        <taxon>Polyopisthocotylea</taxon>
        <taxon>Polystomatidea</taxon>
        <taxon>Polystomatidae</taxon>
        <taxon>Protopolystoma</taxon>
    </lineage>
</organism>
<dbReference type="AlphaFoldDB" id="A0A3S5FDJ6"/>
<evidence type="ECO:0000313" key="1">
    <source>
        <dbReference type="EMBL" id="VEL19255.1"/>
    </source>
</evidence>
<protein>
    <submittedName>
        <fullName evidence="1">Uncharacterized protein</fullName>
    </submittedName>
</protein>
<dbReference type="Proteomes" id="UP000784294">
    <property type="component" value="Unassembled WGS sequence"/>
</dbReference>